<accession>A0ABT4ZUS8</accession>
<dbReference type="SUPFAM" id="SSF53756">
    <property type="entry name" value="UDP-Glycosyltransferase/glycogen phosphorylase"/>
    <property type="match status" value="1"/>
</dbReference>
<dbReference type="PANTHER" id="PTHR12526">
    <property type="entry name" value="GLYCOSYLTRANSFERASE"/>
    <property type="match status" value="1"/>
</dbReference>
<dbReference type="Pfam" id="PF13439">
    <property type="entry name" value="Glyco_transf_4"/>
    <property type="match status" value="1"/>
</dbReference>
<evidence type="ECO:0000259" key="3">
    <source>
        <dbReference type="Pfam" id="PF13439"/>
    </source>
</evidence>
<keyword evidence="5" id="KW-1185">Reference proteome</keyword>
<dbReference type="RefSeq" id="WP_272110733.1">
    <property type="nucleotide sequence ID" value="NZ_JAQMTI010000224.1"/>
</dbReference>
<comment type="caution">
    <text evidence="4">The sequence shown here is derived from an EMBL/GenBank/DDBJ whole genome shotgun (WGS) entry which is preliminary data.</text>
</comment>
<feature type="compositionally biased region" description="Low complexity" evidence="1">
    <location>
        <begin position="1"/>
        <end position="22"/>
    </location>
</feature>
<organism evidence="4 5">
    <name type="scientific">Sphaerospermopsis kisseleviana CS-549</name>
    <dbReference type="NCBI Taxonomy" id="3021783"/>
    <lineage>
        <taxon>Bacteria</taxon>
        <taxon>Bacillati</taxon>
        <taxon>Cyanobacteriota</taxon>
        <taxon>Cyanophyceae</taxon>
        <taxon>Nostocales</taxon>
        <taxon>Aphanizomenonaceae</taxon>
        <taxon>Sphaerospermopsis</taxon>
        <taxon>Sphaerospermopsis kisseleviana</taxon>
    </lineage>
</organism>
<dbReference type="Gene3D" id="3.40.50.2000">
    <property type="entry name" value="Glycogen Phosphorylase B"/>
    <property type="match status" value="2"/>
</dbReference>
<dbReference type="Proteomes" id="UP001211711">
    <property type="component" value="Unassembled WGS sequence"/>
</dbReference>
<feature type="domain" description="Glycosyl transferase family 1" evidence="2">
    <location>
        <begin position="217"/>
        <end position="362"/>
    </location>
</feature>
<sequence>MNIISNTNNRNINSLSRTSSNSQKQPHQKITLFLPSLRGGGAEKIMVYLANGFAQRGFAVDLVLVKAEGPYLPLVSDQVRVIDLNCPRVLASLPSLIRYLKTEKPHAILSTLDDANVIAIIARFLSGGSQKIVVRVANSWSSLMLYEKGIRLRVTQVLAKYLYPGVNQVIAVSEGVSEDLVKSHNIPQNKVTTIYNPAITPELLDKIQEPLNHPWFAPGELPVILSVGRLTVAKDFTTLIRAFAHLNQRHSARLMILGEGKDRAKLELLVKSLGLEEQVSLPGFVDNPFPYMKQASVFVLSSCFEGMPNALLQAIACGTPVVSTDCPSGPREILEDGKWGQLVPVGDVEAMAEAIMASLQGETQRPSREILESRFGLDTIVDQYLSILI</sequence>
<dbReference type="EMBL" id="JAQMTI010000224">
    <property type="protein sequence ID" value="MDB9443166.1"/>
    <property type="molecule type" value="Genomic_DNA"/>
</dbReference>
<proteinExistence type="predicted"/>
<dbReference type="CDD" id="cd03811">
    <property type="entry name" value="GT4_GT28_WabH-like"/>
    <property type="match status" value="1"/>
</dbReference>
<name>A0ABT4ZUS8_9CYAN</name>
<dbReference type="InterPro" id="IPR001296">
    <property type="entry name" value="Glyco_trans_1"/>
</dbReference>
<evidence type="ECO:0000313" key="4">
    <source>
        <dbReference type="EMBL" id="MDB9443166.1"/>
    </source>
</evidence>
<evidence type="ECO:0000256" key="1">
    <source>
        <dbReference type="SAM" id="MobiDB-lite"/>
    </source>
</evidence>
<reference evidence="4 5" key="1">
    <citation type="submission" date="2023-01" db="EMBL/GenBank/DDBJ databases">
        <title>Genomes from the Australian National Cyanobacteria Reference Collection.</title>
        <authorList>
            <person name="Willis A."/>
            <person name="Lee E.M.F."/>
        </authorList>
    </citation>
    <scope>NUCLEOTIDE SEQUENCE [LARGE SCALE GENOMIC DNA]</scope>
    <source>
        <strain evidence="4 5">CS-549</strain>
    </source>
</reference>
<dbReference type="PANTHER" id="PTHR12526:SF630">
    <property type="entry name" value="GLYCOSYLTRANSFERASE"/>
    <property type="match status" value="1"/>
</dbReference>
<protein>
    <submittedName>
        <fullName evidence="4">Glycosyltransferase</fullName>
    </submittedName>
</protein>
<feature type="region of interest" description="Disordered" evidence="1">
    <location>
        <begin position="1"/>
        <end position="27"/>
    </location>
</feature>
<evidence type="ECO:0000259" key="2">
    <source>
        <dbReference type="Pfam" id="PF00534"/>
    </source>
</evidence>
<evidence type="ECO:0000313" key="5">
    <source>
        <dbReference type="Proteomes" id="UP001211711"/>
    </source>
</evidence>
<dbReference type="InterPro" id="IPR028098">
    <property type="entry name" value="Glyco_trans_4-like_N"/>
</dbReference>
<gene>
    <name evidence="4" type="ORF">PN497_17615</name>
</gene>
<dbReference type="Pfam" id="PF00534">
    <property type="entry name" value="Glycos_transf_1"/>
    <property type="match status" value="1"/>
</dbReference>
<feature type="domain" description="Glycosyltransferase subfamily 4-like N-terminal" evidence="3">
    <location>
        <begin position="40"/>
        <end position="197"/>
    </location>
</feature>